<evidence type="ECO:0000313" key="5">
    <source>
        <dbReference type="Proteomes" id="UP000015105"/>
    </source>
</evidence>
<evidence type="ECO:0000256" key="2">
    <source>
        <dbReference type="SAM" id="MobiDB-lite"/>
    </source>
</evidence>
<feature type="domain" description="Cyanobacterial aminoacyl-tRNA synthetase CAAD" evidence="3">
    <location>
        <begin position="119"/>
        <end position="173"/>
    </location>
</feature>
<feature type="compositionally biased region" description="Low complexity" evidence="2">
    <location>
        <begin position="1"/>
        <end position="17"/>
    </location>
</feature>
<dbReference type="InterPro" id="IPR033344">
    <property type="entry name" value="CURT1"/>
</dbReference>
<reference evidence="5" key="1">
    <citation type="journal article" date="2014" name="Science">
        <title>Ancient hybridizations among the ancestral genomes of bread wheat.</title>
        <authorList>
            <consortium name="International Wheat Genome Sequencing Consortium,"/>
            <person name="Marcussen T."/>
            <person name="Sandve S.R."/>
            <person name="Heier L."/>
            <person name="Spannagl M."/>
            <person name="Pfeifer M."/>
            <person name="Jakobsen K.S."/>
            <person name="Wulff B.B."/>
            <person name="Steuernagel B."/>
            <person name="Mayer K.F."/>
            <person name="Olsen O.A."/>
        </authorList>
    </citation>
    <scope>NUCLEOTIDE SEQUENCE [LARGE SCALE GENOMIC DNA]</scope>
    <source>
        <strain evidence="5">cv. AL8/78</strain>
    </source>
</reference>
<accession>A0A453PM80</accession>
<dbReference type="EnsemblPlants" id="AET6Gv20775300.2">
    <property type="protein sequence ID" value="AET6Gv20775300.2"/>
    <property type="gene ID" value="AET6Gv20775300"/>
</dbReference>
<dbReference type="STRING" id="200361.A0A453PM80"/>
<comment type="subcellular location">
    <subcellularLocation>
        <location evidence="1">Membrane</location>
        <topology evidence="1">Multi-pass membrane protein</topology>
    </subcellularLocation>
</comment>
<dbReference type="InterPro" id="IPR025564">
    <property type="entry name" value="CAAD_dom"/>
</dbReference>
<reference evidence="4" key="4">
    <citation type="submission" date="2019-03" db="UniProtKB">
        <authorList>
            <consortium name="EnsemblPlants"/>
        </authorList>
    </citation>
    <scope>IDENTIFICATION</scope>
</reference>
<dbReference type="PANTHER" id="PTHR33222:SF2">
    <property type="entry name" value="PROTEIN CURVATURE THYLAKOID 1D, CHLOROPLASTIC"/>
    <property type="match status" value="1"/>
</dbReference>
<keyword evidence="5" id="KW-1185">Reference proteome</keyword>
<evidence type="ECO:0000259" key="3">
    <source>
        <dbReference type="Pfam" id="PF14159"/>
    </source>
</evidence>
<protein>
    <recommendedName>
        <fullName evidence="3">Cyanobacterial aminoacyl-tRNA synthetase CAAD domain-containing protein</fullName>
    </recommendedName>
</protein>
<dbReference type="Gramene" id="AET6Gv20775300.2">
    <property type="protein sequence ID" value="AET6Gv20775300.2"/>
    <property type="gene ID" value="AET6Gv20775300"/>
</dbReference>
<proteinExistence type="predicted"/>
<dbReference type="PANTHER" id="PTHR33222">
    <property type="match status" value="1"/>
</dbReference>
<evidence type="ECO:0000313" key="4">
    <source>
        <dbReference type="EnsemblPlants" id="AET6Gv20775300.2"/>
    </source>
</evidence>
<dbReference type="Proteomes" id="UP000015105">
    <property type="component" value="Chromosome 6D"/>
</dbReference>
<name>A0A453PM80_AEGTS</name>
<feature type="compositionally biased region" description="Low complexity" evidence="2">
    <location>
        <begin position="54"/>
        <end position="70"/>
    </location>
</feature>
<organism evidence="4 5">
    <name type="scientific">Aegilops tauschii subsp. strangulata</name>
    <name type="common">Goatgrass</name>
    <dbReference type="NCBI Taxonomy" id="200361"/>
    <lineage>
        <taxon>Eukaryota</taxon>
        <taxon>Viridiplantae</taxon>
        <taxon>Streptophyta</taxon>
        <taxon>Embryophyta</taxon>
        <taxon>Tracheophyta</taxon>
        <taxon>Spermatophyta</taxon>
        <taxon>Magnoliopsida</taxon>
        <taxon>Liliopsida</taxon>
        <taxon>Poales</taxon>
        <taxon>Poaceae</taxon>
        <taxon>BOP clade</taxon>
        <taxon>Pooideae</taxon>
        <taxon>Triticodae</taxon>
        <taxon>Triticeae</taxon>
        <taxon>Triticinae</taxon>
        <taxon>Aegilops</taxon>
    </lineage>
</organism>
<dbReference type="AlphaFoldDB" id="A0A453PM80"/>
<feature type="region of interest" description="Disordered" evidence="2">
    <location>
        <begin position="35"/>
        <end position="84"/>
    </location>
</feature>
<dbReference type="GO" id="GO:0009535">
    <property type="term" value="C:chloroplast thylakoid membrane"/>
    <property type="evidence" value="ECO:0007669"/>
    <property type="project" value="TreeGrafter"/>
</dbReference>
<dbReference type="Pfam" id="PF14159">
    <property type="entry name" value="CAAD"/>
    <property type="match status" value="1"/>
</dbReference>
<evidence type="ECO:0000256" key="1">
    <source>
        <dbReference type="ARBA" id="ARBA00004141"/>
    </source>
</evidence>
<feature type="region of interest" description="Disordered" evidence="2">
    <location>
        <begin position="1"/>
        <end position="20"/>
    </location>
</feature>
<reference evidence="4" key="3">
    <citation type="journal article" date="2017" name="Nature">
        <title>Genome sequence of the progenitor of the wheat D genome Aegilops tauschii.</title>
        <authorList>
            <person name="Luo M.C."/>
            <person name="Gu Y.Q."/>
            <person name="Puiu D."/>
            <person name="Wang H."/>
            <person name="Twardziok S.O."/>
            <person name="Deal K.R."/>
            <person name="Huo N."/>
            <person name="Zhu T."/>
            <person name="Wang L."/>
            <person name="Wang Y."/>
            <person name="McGuire P.E."/>
            <person name="Liu S."/>
            <person name="Long H."/>
            <person name="Ramasamy R.K."/>
            <person name="Rodriguez J.C."/>
            <person name="Van S.L."/>
            <person name="Yuan L."/>
            <person name="Wang Z."/>
            <person name="Xia Z."/>
            <person name="Xiao L."/>
            <person name="Anderson O.D."/>
            <person name="Ouyang S."/>
            <person name="Liang Y."/>
            <person name="Zimin A.V."/>
            <person name="Pertea G."/>
            <person name="Qi P."/>
            <person name="Bennetzen J.L."/>
            <person name="Dai X."/>
            <person name="Dawson M.W."/>
            <person name="Muller H.G."/>
            <person name="Kugler K."/>
            <person name="Rivarola-Duarte L."/>
            <person name="Spannagl M."/>
            <person name="Mayer K.F.X."/>
            <person name="Lu F.H."/>
            <person name="Bevan M.W."/>
            <person name="Leroy P."/>
            <person name="Li P."/>
            <person name="You F.M."/>
            <person name="Sun Q."/>
            <person name="Liu Z."/>
            <person name="Lyons E."/>
            <person name="Wicker T."/>
            <person name="Salzberg S.L."/>
            <person name="Devos K.M."/>
            <person name="Dvorak J."/>
        </authorList>
    </citation>
    <scope>NUCLEOTIDE SEQUENCE [LARGE SCALE GENOMIC DNA]</scope>
    <source>
        <strain evidence="4">cv. AL8/78</strain>
    </source>
</reference>
<feature type="compositionally biased region" description="Basic and acidic residues" evidence="2">
    <location>
        <begin position="71"/>
        <end position="83"/>
    </location>
</feature>
<reference evidence="5" key="2">
    <citation type="journal article" date="2017" name="Nat. Plants">
        <title>The Aegilops tauschii genome reveals multiple impacts of transposons.</title>
        <authorList>
            <person name="Zhao G."/>
            <person name="Zou C."/>
            <person name="Li K."/>
            <person name="Wang K."/>
            <person name="Li T."/>
            <person name="Gao L."/>
            <person name="Zhang X."/>
            <person name="Wang H."/>
            <person name="Yang Z."/>
            <person name="Liu X."/>
            <person name="Jiang W."/>
            <person name="Mao L."/>
            <person name="Kong X."/>
            <person name="Jiao Y."/>
            <person name="Jia J."/>
        </authorList>
    </citation>
    <scope>NUCLEOTIDE SEQUENCE [LARGE SCALE GENOMIC DNA]</scope>
    <source>
        <strain evidence="5">cv. AL8/78</strain>
    </source>
</reference>
<sequence length="219" mass="23456">MEVLVSTTAASAPLSSARVHRRPLTRSVAFRAPGRRGWRCRSAAPTRPDPVPSEEPASASGSATATTVVTDKPDAPAAEEKSGEVSGGFVEVMVEDAPVSSPEEDGGVDDILGKLDIQVTPTSVILGGGALIALLVLSKIISAIDSVPLLPNVLEIVGTGYSVWFITRYLLFKVCSQLYHHRTSVSHARCARLMIGFHYAQESRDELFAKFEDLKNNII</sequence>
<reference evidence="4" key="5">
    <citation type="journal article" date="2021" name="G3 (Bethesda)">
        <title>Aegilops tauschii genome assembly Aet v5.0 features greater sequence contiguity and improved annotation.</title>
        <authorList>
            <person name="Wang L."/>
            <person name="Zhu T."/>
            <person name="Rodriguez J.C."/>
            <person name="Deal K.R."/>
            <person name="Dubcovsky J."/>
            <person name="McGuire P.E."/>
            <person name="Lux T."/>
            <person name="Spannagl M."/>
            <person name="Mayer K.F.X."/>
            <person name="Baldrich P."/>
            <person name="Meyers B.C."/>
            <person name="Huo N."/>
            <person name="Gu Y.Q."/>
            <person name="Zhou H."/>
            <person name="Devos K.M."/>
            <person name="Bennetzen J.L."/>
            <person name="Unver T."/>
            <person name="Budak H."/>
            <person name="Gulick P.J."/>
            <person name="Galiba G."/>
            <person name="Kalapos B."/>
            <person name="Nelson D.R."/>
            <person name="Li P."/>
            <person name="You F.M."/>
            <person name="Luo M.C."/>
            <person name="Dvorak J."/>
        </authorList>
    </citation>
    <scope>NUCLEOTIDE SEQUENCE [LARGE SCALE GENOMIC DNA]</scope>
    <source>
        <strain evidence="4">cv. AL8/78</strain>
    </source>
</reference>